<dbReference type="SUPFAM" id="SSF53098">
    <property type="entry name" value="Ribonuclease H-like"/>
    <property type="match status" value="1"/>
</dbReference>
<reference evidence="14" key="1">
    <citation type="journal article" date="2021" name="Proc. Natl. Acad. Sci. U.S.A.">
        <title>A Catalog of Tens of Thousands of Viruses from Human Metagenomes Reveals Hidden Associations with Chronic Diseases.</title>
        <authorList>
            <person name="Tisza M.J."/>
            <person name="Buck C.B."/>
        </authorList>
    </citation>
    <scope>NUCLEOTIDE SEQUENCE</scope>
    <source>
        <strain evidence="14">CtWb16</strain>
    </source>
</reference>
<evidence type="ECO:0000256" key="8">
    <source>
        <dbReference type="ARBA" id="ARBA00022932"/>
    </source>
</evidence>
<evidence type="ECO:0000256" key="9">
    <source>
        <dbReference type="ARBA" id="ARBA00023109"/>
    </source>
</evidence>
<dbReference type="Gene3D" id="3.30.342.10">
    <property type="entry name" value="DNA Polymerase, chain B, domain 1"/>
    <property type="match status" value="1"/>
</dbReference>
<keyword evidence="6" id="KW-0540">Nuclease</keyword>
<dbReference type="GO" id="GO:0000166">
    <property type="term" value="F:nucleotide binding"/>
    <property type="evidence" value="ECO:0007669"/>
    <property type="project" value="InterPro"/>
</dbReference>
<dbReference type="GO" id="GO:0004518">
    <property type="term" value="F:nuclease activity"/>
    <property type="evidence" value="ECO:0007669"/>
    <property type="project" value="UniProtKB-KW"/>
</dbReference>
<name>A0A8S5T0B6_9CAUD</name>
<evidence type="ECO:0000256" key="7">
    <source>
        <dbReference type="ARBA" id="ARBA00022801"/>
    </source>
</evidence>
<evidence type="ECO:0000256" key="10">
    <source>
        <dbReference type="ARBA" id="ARBA00023125"/>
    </source>
</evidence>
<dbReference type="EC" id="2.7.7.7" evidence="2"/>
<evidence type="ECO:0000256" key="1">
    <source>
        <dbReference type="ARBA" id="ARBA00005755"/>
    </source>
</evidence>
<evidence type="ECO:0000256" key="2">
    <source>
        <dbReference type="ARBA" id="ARBA00012417"/>
    </source>
</evidence>
<evidence type="ECO:0000259" key="12">
    <source>
        <dbReference type="Pfam" id="PF00136"/>
    </source>
</evidence>
<dbReference type="GO" id="GO:0003887">
    <property type="term" value="F:DNA-directed DNA polymerase activity"/>
    <property type="evidence" value="ECO:0007669"/>
    <property type="project" value="UniProtKB-KW"/>
</dbReference>
<dbReference type="PANTHER" id="PTHR10322">
    <property type="entry name" value="DNA POLYMERASE CATALYTIC SUBUNIT"/>
    <property type="match status" value="1"/>
</dbReference>
<evidence type="ECO:0000313" key="14">
    <source>
        <dbReference type="EMBL" id="DAF56654.1"/>
    </source>
</evidence>
<evidence type="ECO:0000256" key="5">
    <source>
        <dbReference type="ARBA" id="ARBA00022705"/>
    </source>
</evidence>
<dbReference type="InterPro" id="IPR050240">
    <property type="entry name" value="DNA_pol_type-B"/>
</dbReference>
<keyword evidence="10" id="KW-0238">DNA-binding</keyword>
<keyword evidence="5" id="KW-0235">DNA replication</keyword>
<dbReference type="InterPro" id="IPR006172">
    <property type="entry name" value="DNA-dir_DNA_pol_B"/>
</dbReference>
<dbReference type="InterPro" id="IPR006133">
    <property type="entry name" value="DNA-dir_DNA_pol_B_exonuc"/>
</dbReference>
<dbReference type="PANTHER" id="PTHR10322:SF23">
    <property type="entry name" value="DNA POLYMERASE DELTA CATALYTIC SUBUNIT"/>
    <property type="match status" value="1"/>
</dbReference>
<evidence type="ECO:0000256" key="3">
    <source>
        <dbReference type="ARBA" id="ARBA00022679"/>
    </source>
</evidence>
<dbReference type="GO" id="GO:0016787">
    <property type="term" value="F:hydrolase activity"/>
    <property type="evidence" value="ECO:0007669"/>
    <property type="project" value="UniProtKB-KW"/>
</dbReference>
<dbReference type="SUPFAM" id="SSF56672">
    <property type="entry name" value="DNA/RNA polymerases"/>
    <property type="match status" value="1"/>
</dbReference>
<organism evidence="14">
    <name type="scientific">Myoviridae sp. ctWb16</name>
    <dbReference type="NCBI Taxonomy" id="2827690"/>
    <lineage>
        <taxon>Viruses</taxon>
        <taxon>Duplodnaviria</taxon>
        <taxon>Heunggongvirae</taxon>
        <taxon>Uroviricota</taxon>
        <taxon>Caudoviricetes</taxon>
    </lineage>
</organism>
<evidence type="ECO:0000256" key="6">
    <source>
        <dbReference type="ARBA" id="ARBA00022722"/>
    </source>
</evidence>
<evidence type="ECO:0000256" key="4">
    <source>
        <dbReference type="ARBA" id="ARBA00022695"/>
    </source>
</evidence>
<keyword evidence="7" id="KW-0378">Hydrolase</keyword>
<dbReference type="InterPro" id="IPR023211">
    <property type="entry name" value="DNA_pol_palm_dom_sf"/>
</dbReference>
<accession>A0A8S5T0B6</accession>
<dbReference type="Gene3D" id="3.90.1600.10">
    <property type="entry name" value="Palm domain of DNA polymerase"/>
    <property type="match status" value="1"/>
</dbReference>
<feature type="domain" description="DNA-directed DNA polymerase family B exonuclease" evidence="13">
    <location>
        <begin position="79"/>
        <end position="273"/>
    </location>
</feature>
<comment type="similarity">
    <text evidence="1">Belongs to the DNA polymerase type-B family.</text>
</comment>
<dbReference type="InterPro" id="IPR006134">
    <property type="entry name" value="DNA-dir_DNA_pol_B_multi_dom"/>
</dbReference>
<dbReference type="Pfam" id="PF00136">
    <property type="entry name" value="DNA_pol_B"/>
    <property type="match status" value="1"/>
</dbReference>
<evidence type="ECO:0000256" key="11">
    <source>
        <dbReference type="ARBA" id="ARBA00049244"/>
    </source>
</evidence>
<sequence length="975" mass="113058">MYVGTYLDRQNNLLFVSERINGERVTTTYPLIYEYLVPDENGYDMGIDGQRLKKITLRKYNEFYTHKKQCKESGVRTYEMNFNLVHKVLYQNYKNCQEPKLHKAFFDIEVDYDPAVSGDINTLVAETPCAINAVSIYLDWIDKTITLTIKPDTLSWEEAQKICDSIGDTYLCQDEKQLIDLMIRFFDDADVISGWNSDFFDIPYIIGRTIKVLGKEKIKDYCLWKQEPICKEVETYGRVVKNYSFVGKWAVDYLELYKKHTPNEHESYSLDNISYEELGDRKVKYEGTLTRLYFDDYELFLRYNRQDTDLLARLDKKLNYINIHNRQAHSILVTLEATMGTVAWFDQAVINNAHDSGLYIPDRVEGKGDEWKGIRPPGAFVQDPVVGMHEWISDTDLNSLYPSTIRCLNMSPETIVAQVKLTYTMPYLWKKIEEDNLWFKKGERIPSWGEAWGGDEMFGTLEYQKIMNQTDDILELQLETGETAEMTAKEIYNLVFEEGSNLCISAFGTLFRTDKQGLVAKILSEWYADRKSMKAKSKMYRNLKDGIKVSDDIKQHIKPYEPEYDFKEYDLKELKTLIDNCDYDGIQNYMEEYNLILNDNIIEPIHKDYYKEKEDYWDLEQYLRKINLNSSYGALLNTGSIFYDFRLGASTTASGRKIVQHMASKLNEIAVGTYKHTGGIVVYGDTDSTYFALSRPEFKEKHPDFVFTKENVIKYVDEISQQVDSSYAEHVKSIFHVTDENAKIIKAAREIVATRGLYVSKKRYALMVFDNEGERYDVHGKAGKLKIKGLQIQRSDTPMIVRKLLKKMMESLLSVGKKEELIDIIKSFYNDEWNTLQPWEKGTPKAVNGLTKYTEEYRQNPKARVPGHVMASINYNRMLEINGDTSTTRILDGNKIVVCKLKKNNPFNMTSIAYPRDLSDVPEWFAKLPFDEADMSDTIVDTTMDSIFGSLNWNLSMKSAIQTIDDDLGGFLTLV</sequence>
<evidence type="ECO:0000259" key="13">
    <source>
        <dbReference type="Pfam" id="PF03104"/>
    </source>
</evidence>
<comment type="catalytic activity">
    <reaction evidence="11">
        <text>DNA(n) + a 2'-deoxyribonucleoside 5'-triphosphate = DNA(n+1) + diphosphate</text>
        <dbReference type="Rhea" id="RHEA:22508"/>
        <dbReference type="Rhea" id="RHEA-COMP:17339"/>
        <dbReference type="Rhea" id="RHEA-COMP:17340"/>
        <dbReference type="ChEBI" id="CHEBI:33019"/>
        <dbReference type="ChEBI" id="CHEBI:61560"/>
        <dbReference type="ChEBI" id="CHEBI:173112"/>
        <dbReference type="EC" id="2.7.7.7"/>
    </reaction>
</comment>
<dbReference type="Gene3D" id="3.30.420.10">
    <property type="entry name" value="Ribonuclease H-like superfamily/Ribonuclease H"/>
    <property type="match status" value="1"/>
</dbReference>
<dbReference type="SMART" id="SM00486">
    <property type="entry name" value="POLBc"/>
    <property type="match status" value="1"/>
</dbReference>
<dbReference type="GO" id="GO:0039693">
    <property type="term" value="P:viral DNA genome replication"/>
    <property type="evidence" value="ECO:0007669"/>
    <property type="project" value="UniProtKB-KW"/>
</dbReference>
<dbReference type="GO" id="GO:0006261">
    <property type="term" value="P:DNA-templated DNA replication"/>
    <property type="evidence" value="ECO:0007669"/>
    <property type="project" value="TreeGrafter"/>
</dbReference>
<dbReference type="InterPro" id="IPR043502">
    <property type="entry name" value="DNA/RNA_pol_sf"/>
</dbReference>
<keyword evidence="8" id="KW-0239">DNA-directed DNA polymerase</keyword>
<keyword evidence="4" id="KW-0548">Nucleotidyltransferase</keyword>
<protein>
    <recommendedName>
        <fullName evidence="2">DNA-directed DNA polymerase</fullName>
        <ecNumber evidence="2">2.7.7.7</ecNumber>
    </recommendedName>
</protein>
<keyword evidence="9" id="KW-1194">Viral DNA replication</keyword>
<feature type="domain" description="DNA-directed DNA polymerase family B multifunctional" evidence="12">
    <location>
        <begin position="611"/>
        <end position="835"/>
    </location>
</feature>
<dbReference type="Pfam" id="PF03104">
    <property type="entry name" value="DNA_pol_B_exo1"/>
    <property type="match status" value="1"/>
</dbReference>
<dbReference type="EMBL" id="BK032721">
    <property type="protein sequence ID" value="DAF56654.1"/>
    <property type="molecule type" value="Genomic_DNA"/>
</dbReference>
<proteinExistence type="inferred from homology"/>
<dbReference type="InterPro" id="IPR036397">
    <property type="entry name" value="RNaseH_sf"/>
</dbReference>
<dbReference type="Gene3D" id="3.40.1820.10">
    <property type="entry name" value="DnaQ-like 3'-5' exonuclease"/>
    <property type="match status" value="1"/>
</dbReference>
<dbReference type="GO" id="GO:0003677">
    <property type="term" value="F:DNA binding"/>
    <property type="evidence" value="ECO:0007669"/>
    <property type="project" value="UniProtKB-KW"/>
</dbReference>
<dbReference type="InterPro" id="IPR012337">
    <property type="entry name" value="RNaseH-like_sf"/>
</dbReference>
<keyword evidence="3" id="KW-0808">Transferase</keyword>